<keyword evidence="2" id="KW-1133">Transmembrane helix</keyword>
<name>A0ABU2JTZ4_9ACTN</name>
<dbReference type="EMBL" id="JAVREO010000008">
    <property type="protein sequence ID" value="MDT0267668.1"/>
    <property type="molecule type" value="Genomic_DNA"/>
</dbReference>
<gene>
    <name evidence="3" type="ORF">RM844_15380</name>
</gene>
<protein>
    <submittedName>
        <fullName evidence="3">Uncharacterized protein</fullName>
    </submittedName>
</protein>
<evidence type="ECO:0000256" key="1">
    <source>
        <dbReference type="SAM" id="MobiDB-lite"/>
    </source>
</evidence>
<feature type="transmembrane region" description="Helical" evidence="2">
    <location>
        <begin position="20"/>
        <end position="39"/>
    </location>
</feature>
<reference evidence="4" key="1">
    <citation type="submission" date="2023-07" db="EMBL/GenBank/DDBJ databases">
        <title>30 novel species of actinomycetes from the DSMZ collection.</title>
        <authorList>
            <person name="Nouioui I."/>
        </authorList>
    </citation>
    <scope>NUCLEOTIDE SEQUENCE [LARGE SCALE GENOMIC DNA]</scope>
    <source>
        <strain evidence="4">DSM 44915</strain>
    </source>
</reference>
<keyword evidence="2" id="KW-0472">Membrane</keyword>
<feature type="compositionally biased region" description="Basic and acidic residues" evidence="1">
    <location>
        <begin position="390"/>
        <end position="418"/>
    </location>
</feature>
<organism evidence="3 4">
    <name type="scientific">Streptomyces chisholmiae</name>
    <dbReference type="NCBI Taxonomy" id="3075540"/>
    <lineage>
        <taxon>Bacteria</taxon>
        <taxon>Bacillati</taxon>
        <taxon>Actinomycetota</taxon>
        <taxon>Actinomycetes</taxon>
        <taxon>Kitasatosporales</taxon>
        <taxon>Streptomycetaceae</taxon>
        <taxon>Streptomyces</taxon>
    </lineage>
</organism>
<accession>A0ABU2JTZ4</accession>
<dbReference type="RefSeq" id="WP_311667751.1">
    <property type="nucleotide sequence ID" value="NZ_JAVREO010000008.1"/>
</dbReference>
<keyword evidence="4" id="KW-1185">Reference proteome</keyword>
<feature type="region of interest" description="Disordered" evidence="1">
    <location>
        <begin position="371"/>
        <end position="458"/>
    </location>
</feature>
<evidence type="ECO:0000256" key="2">
    <source>
        <dbReference type="SAM" id="Phobius"/>
    </source>
</evidence>
<evidence type="ECO:0000313" key="3">
    <source>
        <dbReference type="EMBL" id="MDT0267668.1"/>
    </source>
</evidence>
<comment type="caution">
    <text evidence="3">The sequence shown here is derived from an EMBL/GenBank/DDBJ whole genome shotgun (WGS) entry which is preliminary data.</text>
</comment>
<evidence type="ECO:0000313" key="4">
    <source>
        <dbReference type="Proteomes" id="UP001183410"/>
    </source>
</evidence>
<feature type="compositionally biased region" description="Low complexity" evidence="1">
    <location>
        <begin position="419"/>
        <end position="436"/>
    </location>
</feature>
<sequence length="458" mass="48850">MRNTDPIAFINEHRDTIFRVMGVLAVLLVLFLVIRWLAMRQGGWAAATRRVRREFAVTGAAFAAPLRAWARHRRELSLLVRGLREPATWRDAERAAAAARARLAPTGGSPYAVLVGAETVTVLLAGRDVGEAEDPWWTEPGDGPDRWTARRTELPAVVAVPDQPRPVLVAIGVAGDRCAFLDVGAGPGIVTVEGDRRAEVAQHQAIAAQLHARLPEGQVLVVDGVHPTYRGQPIRDAYRAARALPHPQGIAPVLVTAELPDPLPPELVEPSDAAPGPVILLRGAGRGLRQTLLTDRQGQLVLLGGSLVVEGNALADALIRLLPDLPPVLPPAPPARDTGPRRPAHVFVELDEEEEREEGIAVLADRGAALPPEAERDDEVAHPSVAVAATEDRRHDRRDGRAARDADRAATRAADRAGADPGAGEFAGELAGAGTAVGTSSRTTPPQPDTTDHRLDRP</sequence>
<proteinExistence type="predicted"/>
<dbReference type="Proteomes" id="UP001183410">
    <property type="component" value="Unassembled WGS sequence"/>
</dbReference>
<keyword evidence="2" id="KW-0812">Transmembrane</keyword>